<sequence>MSFFDKPIINTPYALPTRHWELDLNGHPTDRIIEQRRGSALWTALPGAASTSAKSTQSSLVFNDDLSTDATEFNPSPMINQLRQDLDTWRSLKNPSQWKVTPVTQRLLQHWRSLQLDDSQIIRPFFCQLEAVEAAIWLSEVAPDMGARGRRYLNWISTANNFALQAEGEAPSEAAPDLMRFAFKLATGAGKTTVMAMLIAWQALNAVRSPTSKRFSKAFLIVTPGITIRDRLRVLMPNDEQGYYDKLNLVPHDLLPDLQRADIVITNFHKFKLQDGFDAANGTRQVLQGHGDALQTLETEGEMIRRVMGDLMGHKNVVVINDEAHHCYRARPVAEVIKLTGEERKEAEENAEAAHLWMSGLEALNRQLGVRAVYDLSATPFFLSGSNWPEGTLFPWVVTDFSLMDAIECGIVKLPRVPIADNRADGQQVMYRNLWPQIRQRMPDKRKKGEGKPDPHKLPIELKVALDALYGHYEKTFRLWEQNQVGIPPVFIVVCNNTTNSEMVRDYIAGYTYTDEQDQERVRQGELDLFRNYDDHDQRLEKPRTILIDSAALESGGEIDKGFRDAHAIEIEAFKRERIRRDPGAGELSDAEILREVMNTVGRKGRLGEQIRCVVSVSMLTEGWDANNVTHIMGLRAFGSRLICEQVIGRALRRLSYEADPDTGLFRTEYADIMGIDGLNFSDQARPAPPQPPRPVVHVQAMSPERDHLEIAFPRVEGFRTDFPRERIDVDLSRMEPYVLTPDKVGATVVQMSGIVGEKHQIGLTHLDDKRLSTIAFDIASYWVSEKLRDPNGAPKTHLFPHAKRIVLQWLSSDRFVCKGDTRPAQLRYRQLADEVCDLLMGVLIDQPGGEPIIRAVLDPYAPEGSTASVNFNTSSASRHWPNPERSHINWIVTDQDWENKLAELLDMHPDVEAYAKNHNLHFEVPYSKEGEPHRYRPDYLVRLRVPDGEPPLTLVLEVKGFRGHDAMLKAETMRNKWIPAVNRLGAYGRWGFKELRSVYDFGPELDRVIAELRGTVSA</sequence>
<proteinExistence type="predicted"/>
<name>A0A0D0JZA6_AGRTU</name>
<evidence type="ECO:0000259" key="1">
    <source>
        <dbReference type="Pfam" id="PF04851"/>
    </source>
</evidence>
<keyword evidence="2" id="KW-0378">Hydrolase</keyword>
<feature type="domain" description="Helicase/UvrB N-terminal" evidence="1">
    <location>
        <begin position="179"/>
        <end position="334"/>
    </location>
</feature>
<keyword evidence="2" id="KW-0540">Nuclease</keyword>
<dbReference type="InterPro" id="IPR027417">
    <property type="entry name" value="P-loop_NTPase"/>
</dbReference>
<dbReference type="Proteomes" id="UP000035017">
    <property type="component" value="Unassembled WGS sequence"/>
</dbReference>
<comment type="caution">
    <text evidence="2">The sequence shown here is derived from an EMBL/GenBank/DDBJ whole genome shotgun (WGS) entry which is preliminary data.</text>
</comment>
<dbReference type="PANTHER" id="PTHR47396">
    <property type="entry name" value="TYPE I RESTRICTION ENZYME ECOKI R PROTEIN"/>
    <property type="match status" value="1"/>
</dbReference>
<dbReference type="SUPFAM" id="SSF52540">
    <property type="entry name" value="P-loop containing nucleoside triphosphate hydrolases"/>
    <property type="match status" value="1"/>
</dbReference>
<dbReference type="GO" id="GO:0005524">
    <property type="term" value="F:ATP binding"/>
    <property type="evidence" value="ECO:0007669"/>
    <property type="project" value="InterPro"/>
</dbReference>
<dbReference type="PANTHER" id="PTHR47396:SF1">
    <property type="entry name" value="ATP-DEPENDENT HELICASE IRC3-RELATED"/>
    <property type="match status" value="1"/>
</dbReference>
<evidence type="ECO:0000313" key="2">
    <source>
        <dbReference type="EMBL" id="KIQ01096.1"/>
    </source>
</evidence>
<dbReference type="Pfam" id="PF04851">
    <property type="entry name" value="ResIII"/>
    <property type="match status" value="1"/>
</dbReference>
<dbReference type="Gene3D" id="3.40.50.300">
    <property type="entry name" value="P-loop containing nucleotide triphosphate hydrolases"/>
    <property type="match status" value="2"/>
</dbReference>
<evidence type="ECO:0000313" key="3">
    <source>
        <dbReference type="Proteomes" id="UP000035017"/>
    </source>
</evidence>
<accession>A0A0D0JZA6</accession>
<gene>
    <name evidence="2" type="ORF">RU07_16025</name>
</gene>
<dbReference type="GO" id="GO:0005829">
    <property type="term" value="C:cytosol"/>
    <property type="evidence" value="ECO:0007669"/>
    <property type="project" value="TreeGrafter"/>
</dbReference>
<dbReference type="GO" id="GO:0004519">
    <property type="term" value="F:endonuclease activity"/>
    <property type="evidence" value="ECO:0007669"/>
    <property type="project" value="UniProtKB-KW"/>
</dbReference>
<dbReference type="GO" id="GO:0016787">
    <property type="term" value="F:hydrolase activity"/>
    <property type="evidence" value="ECO:0007669"/>
    <property type="project" value="InterPro"/>
</dbReference>
<dbReference type="InterPro" id="IPR006935">
    <property type="entry name" value="Helicase/UvrB_N"/>
</dbReference>
<dbReference type="GO" id="GO:0003677">
    <property type="term" value="F:DNA binding"/>
    <property type="evidence" value="ECO:0007669"/>
    <property type="project" value="InterPro"/>
</dbReference>
<dbReference type="AlphaFoldDB" id="A0A0D0JZA6"/>
<dbReference type="InterPro" id="IPR050742">
    <property type="entry name" value="Helicase_Restrict-Modif_Enz"/>
</dbReference>
<dbReference type="OrthoDB" id="9803459at2"/>
<reference evidence="2 3" key="1">
    <citation type="submission" date="2014-12" db="EMBL/GenBank/DDBJ databases">
        <title>16Stimator: statistical estimation of ribosomal gene copy numbers from draft genome assemblies.</title>
        <authorList>
            <person name="Perisin M.A."/>
            <person name="Vetter M."/>
            <person name="Gilbert J.A."/>
            <person name="Bergelson J."/>
        </authorList>
    </citation>
    <scope>NUCLEOTIDE SEQUENCE [LARGE SCALE GENOMIC DNA]</scope>
    <source>
        <strain evidence="2 3">MEJ076</strain>
    </source>
</reference>
<protein>
    <submittedName>
        <fullName evidence="2">Restriction endonuclease</fullName>
    </submittedName>
</protein>
<organism evidence="2 3">
    <name type="scientific">Agrobacterium tumefaciens</name>
    <dbReference type="NCBI Taxonomy" id="358"/>
    <lineage>
        <taxon>Bacteria</taxon>
        <taxon>Pseudomonadati</taxon>
        <taxon>Pseudomonadota</taxon>
        <taxon>Alphaproteobacteria</taxon>
        <taxon>Hyphomicrobiales</taxon>
        <taxon>Rhizobiaceae</taxon>
        <taxon>Rhizobium/Agrobacterium group</taxon>
        <taxon>Agrobacterium</taxon>
        <taxon>Agrobacterium tumefaciens complex</taxon>
    </lineage>
</organism>
<dbReference type="NCBIfam" id="NF046055">
    <property type="entry name" value="restr_BPTD_3080"/>
    <property type="match status" value="1"/>
</dbReference>
<dbReference type="EMBL" id="JXQV01000015">
    <property type="protein sequence ID" value="KIQ01096.1"/>
    <property type="molecule type" value="Genomic_DNA"/>
</dbReference>
<keyword evidence="2" id="KW-0255">Endonuclease</keyword>